<comment type="caution">
    <text evidence="1">The sequence shown here is derived from an EMBL/GenBank/DDBJ whole genome shotgun (WGS) entry which is preliminary data.</text>
</comment>
<proteinExistence type="predicted"/>
<reference evidence="1" key="1">
    <citation type="submission" date="2020-05" db="EMBL/GenBank/DDBJ databases">
        <title>The draft genome sequence of Maribacter sp. ANRC-HE7.</title>
        <authorList>
            <person name="Mu L."/>
        </authorList>
    </citation>
    <scope>NUCLEOTIDE SEQUENCE</scope>
    <source>
        <strain evidence="1">ANRC-HE7</strain>
    </source>
</reference>
<dbReference type="EMBL" id="JABTCF010000002">
    <property type="protein sequence ID" value="MBD0777048.1"/>
    <property type="molecule type" value="Genomic_DNA"/>
</dbReference>
<protein>
    <submittedName>
        <fullName evidence="1">Uncharacterized protein</fullName>
    </submittedName>
</protein>
<accession>A0ABR7V1M8</accession>
<evidence type="ECO:0000313" key="2">
    <source>
        <dbReference type="Proteomes" id="UP001166021"/>
    </source>
</evidence>
<evidence type="ECO:0000313" key="1">
    <source>
        <dbReference type="EMBL" id="MBD0777048.1"/>
    </source>
</evidence>
<keyword evidence="2" id="KW-1185">Reference proteome</keyword>
<sequence length="58" mass="6654">MDLEKGIPIVVLVHKENQAVSFYWRNGFTISITPFQVQYVKAKMDKAVSGIEKDINKK</sequence>
<dbReference type="RefSeq" id="WP_188242586.1">
    <property type="nucleotide sequence ID" value="NZ_JABTCF010000002.1"/>
</dbReference>
<name>A0ABR7V1M8_9FLAO</name>
<dbReference type="Proteomes" id="UP001166021">
    <property type="component" value="Unassembled WGS sequence"/>
</dbReference>
<organism evidence="1 2">
    <name type="scientific">Maribacter aquimaris</name>
    <dbReference type="NCBI Taxonomy" id="2737171"/>
    <lineage>
        <taxon>Bacteria</taxon>
        <taxon>Pseudomonadati</taxon>
        <taxon>Bacteroidota</taxon>
        <taxon>Flavobacteriia</taxon>
        <taxon>Flavobacteriales</taxon>
        <taxon>Flavobacteriaceae</taxon>
        <taxon>Maribacter</taxon>
    </lineage>
</organism>
<gene>
    <name evidence="1" type="ORF">HPE56_04505</name>
</gene>